<dbReference type="EMBL" id="MGAI01000031">
    <property type="protein sequence ID" value="OGK44299.1"/>
    <property type="molecule type" value="Genomic_DNA"/>
</dbReference>
<gene>
    <name evidence="2" type="ORF">A3B40_01530</name>
</gene>
<accession>A0A1F7ILP3</accession>
<sequence>MSPDLKQNFAVTAYLLFSHNYIAFVYLSGVIISIILSLIKPSRFTVFMLIGFITLLFSFEYDKHLIDPFRQQTLNSLITATPHYRLQKIIDIMIVEIFPILFYITGWMLIFIGIIYAAIKLEKKQK</sequence>
<feature type="transmembrane region" description="Helical" evidence="1">
    <location>
        <begin position="100"/>
        <end position="119"/>
    </location>
</feature>
<feature type="transmembrane region" description="Helical" evidence="1">
    <location>
        <begin position="20"/>
        <end position="39"/>
    </location>
</feature>
<protein>
    <submittedName>
        <fullName evidence="2">Uncharacterized protein</fullName>
    </submittedName>
</protein>
<comment type="caution">
    <text evidence="2">The sequence shown here is derived from an EMBL/GenBank/DDBJ whole genome shotgun (WGS) entry which is preliminary data.</text>
</comment>
<evidence type="ECO:0000313" key="2">
    <source>
        <dbReference type="EMBL" id="OGK44299.1"/>
    </source>
</evidence>
<feature type="transmembrane region" description="Helical" evidence="1">
    <location>
        <begin position="44"/>
        <end position="61"/>
    </location>
</feature>
<dbReference type="AlphaFoldDB" id="A0A1F7ILP3"/>
<name>A0A1F7ILP3_9BACT</name>
<keyword evidence="1" id="KW-0812">Transmembrane</keyword>
<organism evidence="2 3">
    <name type="scientific">Candidatus Roizmanbacteria bacterium RIFCSPLOWO2_01_FULL_37_16</name>
    <dbReference type="NCBI Taxonomy" id="1802058"/>
    <lineage>
        <taxon>Bacteria</taxon>
        <taxon>Candidatus Roizmaniibacteriota</taxon>
    </lineage>
</organism>
<evidence type="ECO:0000256" key="1">
    <source>
        <dbReference type="SAM" id="Phobius"/>
    </source>
</evidence>
<keyword evidence="1" id="KW-0472">Membrane</keyword>
<reference evidence="2 3" key="1">
    <citation type="journal article" date="2016" name="Nat. Commun.">
        <title>Thousands of microbial genomes shed light on interconnected biogeochemical processes in an aquifer system.</title>
        <authorList>
            <person name="Anantharaman K."/>
            <person name="Brown C.T."/>
            <person name="Hug L.A."/>
            <person name="Sharon I."/>
            <person name="Castelle C.J."/>
            <person name="Probst A.J."/>
            <person name="Thomas B.C."/>
            <person name="Singh A."/>
            <person name="Wilkins M.J."/>
            <person name="Karaoz U."/>
            <person name="Brodie E.L."/>
            <person name="Williams K.H."/>
            <person name="Hubbard S.S."/>
            <person name="Banfield J.F."/>
        </authorList>
    </citation>
    <scope>NUCLEOTIDE SEQUENCE [LARGE SCALE GENOMIC DNA]</scope>
</reference>
<keyword evidence="1" id="KW-1133">Transmembrane helix</keyword>
<dbReference type="Proteomes" id="UP000178040">
    <property type="component" value="Unassembled WGS sequence"/>
</dbReference>
<evidence type="ECO:0000313" key="3">
    <source>
        <dbReference type="Proteomes" id="UP000178040"/>
    </source>
</evidence>
<proteinExistence type="predicted"/>